<feature type="compositionally biased region" description="Acidic residues" evidence="1">
    <location>
        <begin position="160"/>
        <end position="169"/>
    </location>
</feature>
<feature type="compositionally biased region" description="Gly residues" evidence="1">
    <location>
        <begin position="190"/>
        <end position="206"/>
    </location>
</feature>
<protein>
    <submittedName>
        <fullName evidence="2">Uncharacterized protein</fullName>
    </submittedName>
</protein>
<feature type="region of interest" description="Disordered" evidence="1">
    <location>
        <begin position="302"/>
        <end position="321"/>
    </location>
</feature>
<dbReference type="EMBL" id="KK100656">
    <property type="protein sequence ID" value="KIZ04492.1"/>
    <property type="molecule type" value="Genomic_DNA"/>
</dbReference>
<dbReference type="Proteomes" id="UP000054498">
    <property type="component" value="Unassembled WGS sequence"/>
</dbReference>
<dbReference type="KEGG" id="mng:MNEG_3472"/>
<feature type="region of interest" description="Disordered" evidence="1">
    <location>
        <begin position="1"/>
        <end position="50"/>
    </location>
</feature>
<proteinExistence type="predicted"/>
<evidence type="ECO:0000313" key="2">
    <source>
        <dbReference type="EMBL" id="KIZ04492.1"/>
    </source>
</evidence>
<name>A0A0D2MVG0_9CHLO</name>
<dbReference type="STRING" id="145388.A0A0D2MVG0"/>
<dbReference type="OrthoDB" id="551355at2759"/>
<dbReference type="RefSeq" id="XP_013903511.1">
    <property type="nucleotide sequence ID" value="XM_014048057.1"/>
</dbReference>
<evidence type="ECO:0000256" key="1">
    <source>
        <dbReference type="SAM" id="MobiDB-lite"/>
    </source>
</evidence>
<feature type="compositionally biased region" description="Low complexity" evidence="1">
    <location>
        <begin position="15"/>
        <end position="36"/>
    </location>
</feature>
<organism evidence="2 3">
    <name type="scientific">Monoraphidium neglectum</name>
    <dbReference type="NCBI Taxonomy" id="145388"/>
    <lineage>
        <taxon>Eukaryota</taxon>
        <taxon>Viridiplantae</taxon>
        <taxon>Chlorophyta</taxon>
        <taxon>core chlorophytes</taxon>
        <taxon>Chlorophyceae</taxon>
        <taxon>CS clade</taxon>
        <taxon>Sphaeropleales</taxon>
        <taxon>Selenastraceae</taxon>
        <taxon>Monoraphidium</taxon>
    </lineage>
</organism>
<evidence type="ECO:0000313" key="3">
    <source>
        <dbReference type="Proteomes" id="UP000054498"/>
    </source>
</evidence>
<gene>
    <name evidence="2" type="ORF">MNEG_3472</name>
</gene>
<dbReference type="AlphaFoldDB" id="A0A0D2MVG0"/>
<feature type="region of interest" description="Disordered" evidence="1">
    <location>
        <begin position="154"/>
        <end position="245"/>
    </location>
</feature>
<keyword evidence="3" id="KW-1185">Reference proteome</keyword>
<dbReference type="GeneID" id="25736350"/>
<accession>A0A0D2MVG0</accession>
<reference evidence="2 3" key="1">
    <citation type="journal article" date="2013" name="BMC Genomics">
        <title>Reconstruction of the lipid metabolism for the microalga Monoraphidium neglectum from its genome sequence reveals characteristics suitable for biofuel production.</title>
        <authorList>
            <person name="Bogen C."/>
            <person name="Al-Dilaimi A."/>
            <person name="Albersmeier A."/>
            <person name="Wichmann J."/>
            <person name="Grundmann M."/>
            <person name="Rupp O."/>
            <person name="Lauersen K.J."/>
            <person name="Blifernez-Klassen O."/>
            <person name="Kalinowski J."/>
            <person name="Goesmann A."/>
            <person name="Mussgnug J.H."/>
            <person name="Kruse O."/>
        </authorList>
    </citation>
    <scope>NUCLEOTIDE SEQUENCE [LARGE SCALE GENOMIC DNA]</scope>
    <source>
        <strain evidence="2 3">SAG 48.87</strain>
    </source>
</reference>
<sequence length="321" mass="31392">MSANGWTGSVPATVPGGAPPSAFSGAAARPSQAGTAQQGGAGAPDPQQPLALLPSLVTDHSTGLAVLRTWSVHQDPVEAWRELVGRASPAFQRASARVADGPWRPFRLQLAWMLMLLAARAPANRMLIAKVERASIAPLATQLENAERCRAAGLGLGDGGDADGREEEDGPAHGSSGGEREGEGLAAKGGAWGGDGGGGAGGGGGAAPPAWIDCPPSAGSADPNGVPPPPSFGPGGPHAAPLPAAANVHPAPAAVAGAGPAARGGVGLDEVGGVGAGAFVLAGDGDDEDLEMLQQEVAFFSSQASVQRRSEPGAGAGAAAR</sequence>